<evidence type="ECO:0000256" key="1">
    <source>
        <dbReference type="SAM" id="Phobius"/>
    </source>
</evidence>
<dbReference type="RefSeq" id="WP_141628638.1">
    <property type="nucleotide sequence ID" value="NZ_VHIR01000003.1"/>
</dbReference>
<evidence type="ECO:0000313" key="3">
    <source>
        <dbReference type="Proteomes" id="UP000318080"/>
    </source>
</evidence>
<dbReference type="Proteomes" id="UP000318080">
    <property type="component" value="Unassembled WGS sequence"/>
</dbReference>
<dbReference type="SUPFAM" id="SSF50998">
    <property type="entry name" value="Quinoprotein alcohol dehydrogenase-like"/>
    <property type="match status" value="1"/>
</dbReference>
<accession>A0A540R909</accession>
<name>A0A540R909_9CORY</name>
<comment type="caution">
    <text evidence="2">The sequence shown here is derived from an EMBL/GenBank/DDBJ whole genome shotgun (WGS) entry which is preliminary data.</text>
</comment>
<keyword evidence="1" id="KW-0812">Transmembrane</keyword>
<dbReference type="AlphaFoldDB" id="A0A540R909"/>
<sequence>MSRTPILSASRKDWIATGVITAVCALAVGGAYFTSDIRSAALTTENTPGDVEVQVLAEAPNKLAEAYTLDNAGVPGEHKPLVTAGLVVTNDARTVHATNQDGSEAWSYSRKNDDICSLGTAWNKVVVTYRTGVGCGDVVSIDAATGQYANTRSAINSEDVVSVTSNDRIGTVSTDRIDLWRSDLVRTVEYGDVEAPQEPDMQPNADCTISSALTRTENVALTESCPNESGTWMRLMKGTPEDSRKPEVTTNVQLPEDGARLVAIGQEAATAYVPGPTPALRSFDKTGTETATRTVAESPAVTEGTTPFAPATADLPHHMTWFDGTRLYLFTPTELKVDRVFEDAIGTPVAVGERMLMPTDKGIAVVDWATGETERTIPVDRGGYSGPVYLAMAGTTIVESRGAQTVVLAAS</sequence>
<reference evidence="2 3" key="1">
    <citation type="submission" date="2019-06" db="EMBL/GenBank/DDBJ databases">
        <title>Draft genome of C. phoceense Strain 272.</title>
        <authorList>
            <person name="Pacheco L.G.C."/>
            <person name="Barberis C.M."/>
            <person name="Almuzara M.N."/>
            <person name="Traglia G.M."/>
            <person name="Santos C.S."/>
            <person name="Rocha D.J.P.G."/>
            <person name="Aguiar E.R.G.R."/>
            <person name="Vay C.A."/>
        </authorList>
    </citation>
    <scope>NUCLEOTIDE SEQUENCE [LARGE SCALE GENOMIC DNA]</scope>
    <source>
        <strain evidence="2 3">272</strain>
    </source>
</reference>
<keyword evidence="1" id="KW-1133">Transmembrane helix</keyword>
<organism evidence="2 3">
    <name type="scientific">Corynebacterium phoceense</name>
    <dbReference type="NCBI Taxonomy" id="1686286"/>
    <lineage>
        <taxon>Bacteria</taxon>
        <taxon>Bacillati</taxon>
        <taxon>Actinomycetota</taxon>
        <taxon>Actinomycetes</taxon>
        <taxon>Mycobacteriales</taxon>
        <taxon>Corynebacteriaceae</taxon>
        <taxon>Corynebacterium</taxon>
    </lineage>
</organism>
<dbReference type="EMBL" id="VHIR01000003">
    <property type="protein sequence ID" value="TQE44230.1"/>
    <property type="molecule type" value="Genomic_DNA"/>
</dbReference>
<dbReference type="STRING" id="1686286.GCA_900092335_00933"/>
<feature type="transmembrane region" description="Helical" evidence="1">
    <location>
        <begin position="12"/>
        <end position="33"/>
    </location>
</feature>
<proteinExistence type="predicted"/>
<keyword evidence="1" id="KW-0472">Membrane</keyword>
<gene>
    <name evidence="2" type="ORF">EJK80_03635</name>
</gene>
<keyword evidence="3" id="KW-1185">Reference proteome</keyword>
<dbReference type="InterPro" id="IPR011047">
    <property type="entry name" value="Quinoprotein_ADH-like_sf"/>
</dbReference>
<evidence type="ECO:0000313" key="2">
    <source>
        <dbReference type="EMBL" id="TQE44230.1"/>
    </source>
</evidence>
<protein>
    <submittedName>
        <fullName evidence="2">Uncharacterized protein</fullName>
    </submittedName>
</protein>